<organism evidence="2 3">
    <name type="scientific">Actinospica durhamensis</name>
    <dbReference type="NCBI Taxonomy" id="1508375"/>
    <lineage>
        <taxon>Bacteria</taxon>
        <taxon>Bacillati</taxon>
        <taxon>Actinomycetota</taxon>
        <taxon>Actinomycetes</taxon>
        <taxon>Catenulisporales</taxon>
        <taxon>Actinospicaceae</taxon>
        <taxon>Actinospica</taxon>
    </lineage>
</organism>
<gene>
    <name evidence="2" type="ORF">KDL01_29955</name>
</gene>
<dbReference type="Proteomes" id="UP000675781">
    <property type="component" value="Unassembled WGS sequence"/>
</dbReference>
<evidence type="ECO:0000313" key="3">
    <source>
        <dbReference type="Proteomes" id="UP000675781"/>
    </source>
</evidence>
<feature type="non-terminal residue" evidence="2">
    <location>
        <position position="1"/>
    </location>
</feature>
<protein>
    <submittedName>
        <fullName evidence="2">Uncharacterized protein</fullName>
    </submittedName>
</protein>
<sequence>PRGRGGRAGRVGAGVESPHDPYPPQPYSTKEPRTHKPYSRPYKVPRQEQHGSTNGHRPPDSTATGIPTTPYTPPDDEG</sequence>
<dbReference type="AlphaFoldDB" id="A0A941EUI6"/>
<feature type="compositionally biased region" description="Polar residues" evidence="1">
    <location>
        <begin position="50"/>
        <end position="69"/>
    </location>
</feature>
<comment type="caution">
    <text evidence="2">The sequence shown here is derived from an EMBL/GenBank/DDBJ whole genome shotgun (WGS) entry which is preliminary data.</text>
</comment>
<reference evidence="2" key="1">
    <citation type="submission" date="2021-04" db="EMBL/GenBank/DDBJ databases">
        <title>Genome based classification of Actinospica acidithermotolerans sp. nov., an actinobacterium isolated from an Indonesian hot spring.</title>
        <authorList>
            <person name="Kusuma A.B."/>
            <person name="Putra K.E."/>
            <person name="Nafisah S."/>
            <person name="Loh J."/>
            <person name="Nouioui I."/>
            <person name="Goodfellow M."/>
        </authorList>
    </citation>
    <scope>NUCLEOTIDE SEQUENCE</scope>
    <source>
        <strain evidence="2">CSCA 57</strain>
    </source>
</reference>
<evidence type="ECO:0000313" key="2">
    <source>
        <dbReference type="EMBL" id="MBR7837541.1"/>
    </source>
</evidence>
<name>A0A941EUI6_9ACTN</name>
<keyword evidence="3" id="KW-1185">Reference proteome</keyword>
<evidence type="ECO:0000256" key="1">
    <source>
        <dbReference type="SAM" id="MobiDB-lite"/>
    </source>
</evidence>
<feature type="region of interest" description="Disordered" evidence="1">
    <location>
        <begin position="1"/>
        <end position="78"/>
    </location>
</feature>
<accession>A0A941EUI6</accession>
<dbReference type="EMBL" id="JAGSOG010000211">
    <property type="protein sequence ID" value="MBR7837541.1"/>
    <property type="molecule type" value="Genomic_DNA"/>
</dbReference>
<proteinExistence type="predicted"/>